<evidence type="ECO:0000313" key="2">
    <source>
        <dbReference type="Proteomes" id="UP000032141"/>
    </source>
</evidence>
<dbReference type="AlphaFoldDB" id="A0A0D3DC96"/>
<dbReference type="EnsemblPlants" id="Bo7g092980.1">
    <property type="protein sequence ID" value="Bo7g092980.1"/>
    <property type="gene ID" value="Bo7g092980"/>
</dbReference>
<accession>A0A0D3DC96</accession>
<sequence length="64" mass="7076">MDLMGLALGIGDWAFGSSIKRAATSELAIEHDHRSILKKNNRSIFTPLHRSTASAQKLVWTKPT</sequence>
<reference evidence="1 2" key="1">
    <citation type="journal article" date="2014" name="Genome Biol.">
        <title>Transcriptome and methylome profiling reveals relics of genome dominance in the mesopolyploid Brassica oleracea.</title>
        <authorList>
            <person name="Parkin I.A."/>
            <person name="Koh C."/>
            <person name="Tang H."/>
            <person name="Robinson S.J."/>
            <person name="Kagale S."/>
            <person name="Clarke W.E."/>
            <person name="Town C.D."/>
            <person name="Nixon J."/>
            <person name="Krishnakumar V."/>
            <person name="Bidwell S.L."/>
            <person name="Denoeud F."/>
            <person name="Belcram H."/>
            <person name="Links M.G."/>
            <person name="Just J."/>
            <person name="Clarke C."/>
            <person name="Bender T."/>
            <person name="Huebert T."/>
            <person name="Mason A.S."/>
            <person name="Pires J.C."/>
            <person name="Barker G."/>
            <person name="Moore J."/>
            <person name="Walley P.G."/>
            <person name="Manoli S."/>
            <person name="Batley J."/>
            <person name="Edwards D."/>
            <person name="Nelson M.N."/>
            <person name="Wang X."/>
            <person name="Paterson A.H."/>
            <person name="King G."/>
            <person name="Bancroft I."/>
            <person name="Chalhoub B."/>
            <person name="Sharpe A.G."/>
        </authorList>
    </citation>
    <scope>NUCLEOTIDE SEQUENCE</scope>
    <source>
        <strain evidence="1 2">cv. TO1000</strain>
    </source>
</reference>
<dbReference type="HOGENOM" id="CLU_2870719_0_0_1"/>
<protein>
    <submittedName>
        <fullName evidence="1">Uncharacterized protein</fullName>
    </submittedName>
</protein>
<keyword evidence="2" id="KW-1185">Reference proteome</keyword>
<proteinExistence type="predicted"/>
<organism evidence="1 2">
    <name type="scientific">Brassica oleracea var. oleracea</name>
    <dbReference type="NCBI Taxonomy" id="109376"/>
    <lineage>
        <taxon>Eukaryota</taxon>
        <taxon>Viridiplantae</taxon>
        <taxon>Streptophyta</taxon>
        <taxon>Embryophyta</taxon>
        <taxon>Tracheophyta</taxon>
        <taxon>Spermatophyta</taxon>
        <taxon>Magnoliopsida</taxon>
        <taxon>eudicotyledons</taxon>
        <taxon>Gunneridae</taxon>
        <taxon>Pentapetalae</taxon>
        <taxon>rosids</taxon>
        <taxon>malvids</taxon>
        <taxon>Brassicales</taxon>
        <taxon>Brassicaceae</taxon>
        <taxon>Brassiceae</taxon>
        <taxon>Brassica</taxon>
    </lineage>
</organism>
<evidence type="ECO:0000313" key="1">
    <source>
        <dbReference type="EnsemblPlants" id="Bo7g092980.1"/>
    </source>
</evidence>
<name>A0A0D3DC96_BRAOL</name>
<dbReference type="Gramene" id="Bo7g092980.1">
    <property type="protein sequence ID" value="Bo7g092980.1"/>
    <property type="gene ID" value="Bo7g092980"/>
</dbReference>
<dbReference type="Proteomes" id="UP000032141">
    <property type="component" value="Chromosome C7"/>
</dbReference>
<reference evidence="1" key="2">
    <citation type="submission" date="2015-03" db="UniProtKB">
        <authorList>
            <consortium name="EnsemblPlants"/>
        </authorList>
    </citation>
    <scope>IDENTIFICATION</scope>
</reference>